<dbReference type="EMBL" id="VANU01000001">
    <property type="protein sequence ID" value="TLP41060.1"/>
    <property type="molecule type" value="Genomic_DNA"/>
</dbReference>
<proteinExistence type="predicted"/>
<dbReference type="InterPro" id="IPR036286">
    <property type="entry name" value="LexA/Signal_pep-like_sf"/>
</dbReference>
<dbReference type="CDD" id="cd06529">
    <property type="entry name" value="S24_LexA-like"/>
    <property type="match status" value="1"/>
</dbReference>
<reference evidence="2 3" key="1">
    <citation type="submission" date="2019-05" db="EMBL/GenBank/DDBJ databases">
        <title>Arcobacter sp. nov., isolated from sea sediment.</title>
        <authorList>
            <person name="Kim W."/>
        </authorList>
    </citation>
    <scope>NUCLEOTIDE SEQUENCE [LARGE SCALE GENOMIC DNA]</scope>
    <source>
        <strain evidence="2 3">CAU 1517</strain>
    </source>
</reference>
<keyword evidence="3" id="KW-1185">Reference proteome</keyword>
<dbReference type="SUPFAM" id="SSF51306">
    <property type="entry name" value="LexA/Signal peptidase"/>
    <property type="match status" value="1"/>
</dbReference>
<gene>
    <name evidence="2" type="ORF">FDK22_03300</name>
</gene>
<dbReference type="RefSeq" id="WP_138151462.1">
    <property type="nucleotide sequence ID" value="NZ_VANU01000001.1"/>
</dbReference>
<dbReference type="Pfam" id="PF00717">
    <property type="entry name" value="Peptidase_S24"/>
    <property type="match status" value="1"/>
</dbReference>
<protein>
    <recommendedName>
        <fullName evidence="1">Peptidase S24/S26A/S26B/S26C domain-containing protein</fullName>
    </recommendedName>
</protein>
<dbReference type="Gene3D" id="2.10.109.10">
    <property type="entry name" value="Umud Fragment, subunit A"/>
    <property type="match status" value="1"/>
</dbReference>
<organism evidence="2 3">
    <name type="scientific">Arcobacter arenosus</name>
    <dbReference type="NCBI Taxonomy" id="2576037"/>
    <lineage>
        <taxon>Bacteria</taxon>
        <taxon>Pseudomonadati</taxon>
        <taxon>Campylobacterota</taxon>
        <taxon>Epsilonproteobacteria</taxon>
        <taxon>Campylobacterales</taxon>
        <taxon>Arcobacteraceae</taxon>
        <taxon>Arcobacter</taxon>
    </lineage>
</organism>
<dbReference type="OrthoDB" id="5354894at2"/>
<evidence type="ECO:0000259" key="1">
    <source>
        <dbReference type="Pfam" id="PF00717"/>
    </source>
</evidence>
<name>A0A5R8Y5J9_9BACT</name>
<sequence length="218" mass="24912">MGNKVFTVGPKILKLLDEKGLTQISLIRFLLKKDKIEGKERTRFNRYFNGVHEFPTDYIASTAIFLKCDPKILLEEKGEYVPSARKIPVLGLSSCGVPSPCFDFSSIDETIDYVGEEENVYAVKAFGDSMETYIFNEDIVIFESLKNNGIEDGEVVHYSYEYGSPDPDDNGIKVFKIREDGSIYLKPLNGEYDNIEVKYPEFLKMSRLVSVQKKPKRF</sequence>
<evidence type="ECO:0000313" key="2">
    <source>
        <dbReference type="EMBL" id="TLP41060.1"/>
    </source>
</evidence>
<dbReference type="InterPro" id="IPR015927">
    <property type="entry name" value="Peptidase_S24_S26A/B/C"/>
</dbReference>
<comment type="caution">
    <text evidence="2">The sequence shown here is derived from an EMBL/GenBank/DDBJ whole genome shotgun (WGS) entry which is preliminary data.</text>
</comment>
<accession>A0A5R8Y5J9</accession>
<dbReference type="Proteomes" id="UP000308901">
    <property type="component" value="Unassembled WGS sequence"/>
</dbReference>
<evidence type="ECO:0000313" key="3">
    <source>
        <dbReference type="Proteomes" id="UP000308901"/>
    </source>
</evidence>
<dbReference type="InterPro" id="IPR039418">
    <property type="entry name" value="LexA-like"/>
</dbReference>
<feature type="domain" description="Peptidase S24/S26A/S26B/S26C" evidence="1">
    <location>
        <begin position="108"/>
        <end position="199"/>
    </location>
</feature>
<dbReference type="AlphaFoldDB" id="A0A5R8Y5J9"/>